<dbReference type="Proteomes" id="UP000717585">
    <property type="component" value="Unassembled WGS sequence"/>
</dbReference>
<evidence type="ECO:0000313" key="2">
    <source>
        <dbReference type="Proteomes" id="UP000717585"/>
    </source>
</evidence>
<keyword evidence="2" id="KW-1185">Reference proteome</keyword>
<dbReference type="EMBL" id="JAHDYR010000040">
    <property type="protein sequence ID" value="KAG9392054.1"/>
    <property type="molecule type" value="Genomic_DNA"/>
</dbReference>
<proteinExistence type="predicted"/>
<evidence type="ECO:0000313" key="1">
    <source>
        <dbReference type="EMBL" id="KAG9392054.1"/>
    </source>
</evidence>
<name>A0A8J6B3A8_9EUKA</name>
<accession>A0A8J6B3A8</accession>
<protein>
    <submittedName>
        <fullName evidence="1">Uncharacterized protein</fullName>
    </submittedName>
</protein>
<gene>
    <name evidence="1" type="ORF">J8273_6645</name>
</gene>
<reference evidence="1" key="1">
    <citation type="submission" date="2021-05" db="EMBL/GenBank/DDBJ databases">
        <title>A free-living protist that lacks canonical eukaryotic 1 DNA replication and segregation systems.</title>
        <authorList>
            <person name="Salas-Leiva D.E."/>
            <person name="Tromer E.C."/>
            <person name="Curtis B.A."/>
            <person name="Jerlstrom-Hultqvist J."/>
            <person name="Kolisko M."/>
            <person name="Yi Z."/>
            <person name="Salas-Leiva J.S."/>
            <person name="Gallot-Lavallee L."/>
            <person name="Kops G.J.P.L."/>
            <person name="Archibald J.M."/>
            <person name="Simpson A.G.B."/>
            <person name="Roger A.J."/>
        </authorList>
    </citation>
    <scope>NUCLEOTIDE SEQUENCE</scope>
    <source>
        <strain evidence="1">BICM</strain>
    </source>
</reference>
<organism evidence="1 2">
    <name type="scientific">Carpediemonas membranifera</name>
    <dbReference type="NCBI Taxonomy" id="201153"/>
    <lineage>
        <taxon>Eukaryota</taxon>
        <taxon>Metamonada</taxon>
        <taxon>Carpediemonas-like organisms</taxon>
        <taxon>Carpediemonas</taxon>
    </lineage>
</organism>
<dbReference type="AlphaFoldDB" id="A0A8J6B3A8"/>
<comment type="caution">
    <text evidence="1">The sequence shown here is derived from an EMBL/GenBank/DDBJ whole genome shotgun (WGS) entry which is preliminary data.</text>
</comment>
<sequence length="511" mass="56235">MEREDYVVFIPTSASPMTCISQCSDFISNEHWEEALAFISKELQSPDVGDARNVINSALRDISSDRLMELSLLVTSIFVQRHHTRAAPDLAEYTSTCLQTLAKTILLASTFDNDEMIDTIDVLTDLARPEPLSAFCRTESVHVFIDLIHSLPIAIKHRMVALITTKVLLGLPSVAADPAARPIIPFLLAFSAGLSVEDVTPVWSQIESDESVRQILLSESWSHSLSMKLASHRLALSGEGGLVTILRIMDVTSKEARQALMASYRERIGMNLHQSDDPDAIPMDIRNTPPVRDLVLSPDQIQILCDSLLDARTTLPCAAAHLILLIFISDPDSVVDMISPEAALDLVWSLRAFPAAMGRMLDLISSGLPEDVLSADSRYGESQKFLDQIRAVDLTDGIHLHDLECIIESSEILTESHMTLKQLGLASAEVAMALSRSGFASFGILDIVLAHIAEKPFEQRLEFIKDQMITISSHLNRAYKSVVRASGVFDVSGLDVLGLLAQERILKDVDE</sequence>